<keyword evidence="2" id="KW-1185">Reference proteome</keyword>
<evidence type="ECO:0000313" key="1">
    <source>
        <dbReference type="EMBL" id="KAK5979557.1"/>
    </source>
</evidence>
<name>A0AAN8FRV4_TRICO</name>
<protein>
    <submittedName>
        <fullName evidence="1">Uncharacterized protein</fullName>
    </submittedName>
</protein>
<gene>
    <name evidence="1" type="ORF">GCK32_019716</name>
</gene>
<reference evidence="1 2" key="1">
    <citation type="submission" date="2019-10" db="EMBL/GenBank/DDBJ databases">
        <title>Assembly and Annotation for the nematode Trichostrongylus colubriformis.</title>
        <authorList>
            <person name="Martin J."/>
        </authorList>
    </citation>
    <scope>NUCLEOTIDE SEQUENCE [LARGE SCALE GENOMIC DNA]</scope>
    <source>
        <strain evidence="1">G859</strain>
        <tissue evidence="1">Whole worm</tissue>
    </source>
</reference>
<dbReference type="EMBL" id="WIXE01008253">
    <property type="protein sequence ID" value="KAK5979557.1"/>
    <property type="molecule type" value="Genomic_DNA"/>
</dbReference>
<accession>A0AAN8FRV4</accession>
<dbReference type="AlphaFoldDB" id="A0AAN8FRV4"/>
<sequence>MNSLCGGVNSARNVEMKLLPAQLREIVEAEQMAKASRGYESYDIQGDEAKK</sequence>
<proteinExistence type="predicted"/>
<dbReference type="Proteomes" id="UP001331761">
    <property type="component" value="Unassembled WGS sequence"/>
</dbReference>
<evidence type="ECO:0000313" key="2">
    <source>
        <dbReference type="Proteomes" id="UP001331761"/>
    </source>
</evidence>
<organism evidence="1 2">
    <name type="scientific">Trichostrongylus colubriformis</name>
    <name type="common">Black scour worm</name>
    <dbReference type="NCBI Taxonomy" id="6319"/>
    <lineage>
        <taxon>Eukaryota</taxon>
        <taxon>Metazoa</taxon>
        <taxon>Ecdysozoa</taxon>
        <taxon>Nematoda</taxon>
        <taxon>Chromadorea</taxon>
        <taxon>Rhabditida</taxon>
        <taxon>Rhabditina</taxon>
        <taxon>Rhabditomorpha</taxon>
        <taxon>Strongyloidea</taxon>
        <taxon>Trichostrongylidae</taxon>
        <taxon>Trichostrongylus</taxon>
    </lineage>
</organism>
<comment type="caution">
    <text evidence="1">The sequence shown here is derived from an EMBL/GenBank/DDBJ whole genome shotgun (WGS) entry which is preliminary data.</text>
</comment>